<dbReference type="EMBL" id="JAERQJ010000001">
    <property type="protein sequence ID" value="MBL0682748.1"/>
    <property type="molecule type" value="Genomic_DNA"/>
</dbReference>
<comment type="caution">
    <text evidence="1">The sequence shown here is derived from an EMBL/GenBank/DDBJ whole genome shotgun (WGS) entry which is preliminary data.</text>
</comment>
<accession>A0A936ZVM4</accession>
<gene>
    <name evidence="1" type="ORF">JJQ60_04415</name>
</gene>
<dbReference type="Proteomes" id="UP000651057">
    <property type="component" value="Unassembled WGS sequence"/>
</dbReference>
<reference evidence="1" key="1">
    <citation type="submission" date="2021-01" db="EMBL/GenBank/DDBJ databases">
        <authorList>
            <person name="Zhong Y.L."/>
        </authorList>
    </citation>
    <scope>NUCLEOTIDE SEQUENCE</scope>
    <source>
        <strain evidence="1">KCTC 23302</strain>
    </source>
</reference>
<protein>
    <recommendedName>
        <fullName evidence="3">SMI1/KNR4 family protein</fullName>
    </recommendedName>
</protein>
<name>A0A936ZVM4_9FLAO</name>
<sequence>MKDVRKHIEKNFKVILPERLKNFYDNKEYKQYHGLCAHSLMYYQSDLKFEVKFDDKRAFEEAYIELYGDTQYVTNIEGKIPLTQLGEEYKFLFVDILTPKLEVFQLEASECKFYLYKNSFDLFLESLV</sequence>
<proteinExistence type="predicted"/>
<dbReference type="AlphaFoldDB" id="A0A936ZVM4"/>
<evidence type="ECO:0000313" key="1">
    <source>
        <dbReference type="EMBL" id="MBL0682748.1"/>
    </source>
</evidence>
<keyword evidence="2" id="KW-1185">Reference proteome</keyword>
<organism evidence="1 2">
    <name type="scientific">Aquimarina mytili</name>
    <dbReference type="NCBI Taxonomy" id="874423"/>
    <lineage>
        <taxon>Bacteria</taxon>
        <taxon>Pseudomonadati</taxon>
        <taxon>Bacteroidota</taxon>
        <taxon>Flavobacteriia</taxon>
        <taxon>Flavobacteriales</taxon>
        <taxon>Flavobacteriaceae</taxon>
        <taxon>Aquimarina</taxon>
    </lineage>
</organism>
<evidence type="ECO:0000313" key="2">
    <source>
        <dbReference type="Proteomes" id="UP000651057"/>
    </source>
</evidence>
<evidence type="ECO:0008006" key="3">
    <source>
        <dbReference type="Google" id="ProtNLM"/>
    </source>
</evidence>
<dbReference type="RefSeq" id="WP_201917012.1">
    <property type="nucleotide sequence ID" value="NZ_BAABAX010000021.1"/>
</dbReference>